<dbReference type="Proteomes" id="UP000553957">
    <property type="component" value="Unassembled WGS sequence"/>
</dbReference>
<dbReference type="Pfam" id="PF13416">
    <property type="entry name" value="SBP_bac_8"/>
    <property type="match status" value="1"/>
</dbReference>
<keyword evidence="9" id="KW-1185">Reference proteome</keyword>
<dbReference type="RefSeq" id="WP_171677776.1">
    <property type="nucleotide sequence ID" value="NZ_BAAAGT010000004.1"/>
</dbReference>
<evidence type="ECO:0000256" key="5">
    <source>
        <dbReference type="ARBA" id="ARBA00023288"/>
    </source>
</evidence>
<sequence>MKSTVRRVAAPLTALVLTAALAACGDSGGSGSEKQAVTLWMYPVIADQAASTAYWEKVEKDFEAANTDVDLKLEMQPWDKRDEKLATAFAGRKGPDVVLQIPDQLPQYVKNGSLEPIDDVVEADKAKFLPNSIPGLTVDGKVYAAPIYQTVTTTIYNKTVLTKAGIAKPPATWDEIKAAAPKIKAAGFSTLDYSASPETTLNLNFYPLLWQAGGKVFADDGKTVAFNQPPGVEALTFLKTLFDEGAIPKSALTNANAIDNQPLGKGTVAMAFTATPANAATAAKTWGAGNLEVGTPLTGAKQVGYGIPGGLAVNAASENVGAAKKFVSFMIQPAQMQALSKATGYFTPRTDATAEIADPTAQKFADSLQYAFPGEPNTAARQVMSLLAVEIQAVLTGKKAPQQALDDAAKQANALLGR</sequence>
<reference evidence="8 9" key="1">
    <citation type="submission" date="2020-05" db="EMBL/GenBank/DDBJ databases">
        <title>Genome sequence of Kribbella sandramycini ATCC 39419.</title>
        <authorList>
            <person name="Maclea K.S."/>
            <person name="Fair J.L."/>
        </authorList>
    </citation>
    <scope>NUCLEOTIDE SEQUENCE [LARGE SCALE GENOMIC DNA]</scope>
    <source>
        <strain evidence="8 9">ATCC 39419</strain>
    </source>
</reference>
<feature type="signal peptide" evidence="6">
    <location>
        <begin position="1"/>
        <end position="22"/>
    </location>
</feature>
<protein>
    <submittedName>
        <fullName evidence="7">Multiple sugar transport system substrate-binding protein</fullName>
    </submittedName>
    <submittedName>
        <fullName evidence="8">Sugar ABC transporter substrate-binding protein</fullName>
    </submittedName>
</protein>
<keyword evidence="2 6" id="KW-0732">Signal</keyword>
<dbReference type="InterPro" id="IPR050490">
    <property type="entry name" value="Bact_solute-bd_prot1"/>
</dbReference>
<evidence type="ECO:0000313" key="8">
    <source>
        <dbReference type="EMBL" id="NOL44513.1"/>
    </source>
</evidence>
<evidence type="ECO:0000256" key="2">
    <source>
        <dbReference type="ARBA" id="ARBA00022729"/>
    </source>
</evidence>
<dbReference type="InterPro" id="IPR006059">
    <property type="entry name" value="SBP"/>
</dbReference>
<evidence type="ECO:0000313" key="10">
    <source>
        <dbReference type="Proteomes" id="UP000553957"/>
    </source>
</evidence>
<evidence type="ECO:0000256" key="4">
    <source>
        <dbReference type="ARBA" id="ARBA00023139"/>
    </source>
</evidence>
<gene>
    <name evidence="7" type="ORF">HNR71_002427</name>
    <name evidence="8" type="ORF">HPO96_30135</name>
</gene>
<dbReference type="AlphaFoldDB" id="A0A7Y4L539"/>
<dbReference type="EMBL" id="JABJRC010000009">
    <property type="protein sequence ID" value="NOL44513.1"/>
    <property type="molecule type" value="Genomic_DNA"/>
</dbReference>
<evidence type="ECO:0000313" key="7">
    <source>
        <dbReference type="EMBL" id="MBB6566790.1"/>
    </source>
</evidence>
<comment type="caution">
    <text evidence="8">The sequence shown here is derived from an EMBL/GenBank/DDBJ whole genome shotgun (WGS) entry which is preliminary data.</text>
</comment>
<organism evidence="8 9">
    <name type="scientific">Kribbella sandramycini</name>
    <dbReference type="NCBI Taxonomy" id="60450"/>
    <lineage>
        <taxon>Bacteria</taxon>
        <taxon>Bacillati</taxon>
        <taxon>Actinomycetota</taxon>
        <taxon>Actinomycetes</taxon>
        <taxon>Propionibacteriales</taxon>
        <taxon>Kribbellaceae</taxon>
        <taxon>Kribbella</taxon>
    </lineage>
</organism>
<accession>A0A7Y4L539</accession>
<name>A0A7Y4L539_9ACTN</name>
<keyword evidence="7" id="KW-0762">Sugar transport</keyword>
<evidence type="ECO:0000256" key="6">
    <source>
        <dbReference type="SAM" id="SignalP"/>
    </source>
</evidence>
<keyword evidence="5" id="KW-0449">Lipoprotein</keyword>
<dbReference type="SUPFAM" id="SSF53850">
    <property type="entry name" value="Periplasmic binding protein-like II"/>
    <property type="match status" value="1"/>
</dbReference>
<keyword evidence="1" id="KW-1003">Cell membrane</keyword>
<keyword evidence="4" id="KW-0564">Palmitate</keyword>
<dbReference type="Proteomes" id="UP000534306">
    <property type="component" value="Unassembled WGS sequence"/>
</dbReference>
<dbReference type="EMBL" id="JACHKF010000001">
    <property type="protein sequence ID" value="MBB6566790.1"/>
    <property type="molecule type" value="Genomic_DNA"/>
</dbReference>
<dbReference type="CDD" id="cd13585">
    <property type="entry name" value="PBP2_TMBP_like"/>
    <property type="match status" value="1"/>
</dbReference>
<dbReference type="PANTHER" id="PTHR43649:SF33">
    <property type="entry name" value="POLYGALACTURONAN_RHAMNOGALACTURONAN-BINDING PROTEIN YTCQ"/>
    <property type="match status" value="1"/>
</dbReference>
<reference evidence="7 10" key="2">
    <citation type="submission" date="2020-08" db="EMBL/GenBank/DDBJ databases">
        <title>Sequencing the genomes of 1000 actinobacteria strains.</title>
        <authorList>
            <person name="Klenk H.-P."/>
        </authorList>
    </citation>
    <scope>NUCLEOTIDE SEQUENCE [LARGE SCALE GENOMIC DNA]</scope>
    <source>
        <strain evidence="7 10">DSM 15626</strain>
    </source>
</reference>
<evidence type="ECO:0000256" key="1">
    <source>
        <dbReference type="ARBA" id="ARBA00022475"/>
    </source>
</evidence>
<dbReference type="PANTHER" id="PTHR43649">
    <property type="entry name" value="ARABINOSE-BINDING PROTEIN-RELATED"/>
    <property type="match status" value="1"/>
</dbReference>
<dbReference type="PROSITE" id="PS51257">
    <property type="entry name" value="PROKAR_LIPOPROTEIN"/>
    <property type="match status" value="1"/>
</dbReference>
<dbReference type="Gene3D" id="3.40.190.10">
    <property type="entry name" value="Periplasmic binding protein-like II"/>
    <property type="match status" value="1"/>
</dbReference>
<feature type="chain" id="PRO_5036217831" evidence="6">
    <location>
        <begin position="23"/>
        <end position="418"/>
    </location>
</feature>
<proteinExistence type="predicted"/>
<evidence type="ECO:0000313" key="9">
    <source>
        <dbReference type="Proteomes" id="UP000534306"/>
    </source>
</evidence>
<keyword evidence="3" id="KW-0472">Membrane</keyword>
<keyword evidence="7" id="KW-0813">Transport</keyword>
<evidence type="ECO:0000256" key="3">
    <source>
        <dbReference type="ARBA" id="ARBA00023136"/>
    </source>
</evidence>